<dbReference type="InterPro" id="IPR025109">
    <property type="entry name" value="DUF4031"/>
</dbReference>
<dbReference type="AlphaFoldDB" id="A0A2M9CJE3"/>
<reference evidence="2 3" key="1">
    <citation type="submission" date="2017-11" db="EMBL/GenBank/DDBJ databases">
        <title>Genomic Encyclopedia of Archaeal and Bacterial Type Strains, Phase II (KMG-II): From Individual Species to Whole Genera.</title>
        <authorList>
            <person name="Goeker M."/>
        </authorList>
    </citation>
    <scope>NUCLEOTIDE SEQUENCE [LARGE SCALE GENOMIC DNA]</scope>
    <source>
        <strain evidence="2 3">DSM 27393</strain>
    </source>
</reference>
<keyword evidence="3" id="KW-1185">Reference proteome</keyword>
<organism evidence="2 3">
    <name type="scientific">Diaminobutyricimonas aerilata</name>
    <dbReference type="NCBI Taxonomy" id="1162967"/>
    <lineage>
        <taxon>Bacteria</taxon>
        <taxon>Bacillati</taxon>
        <taxon>Actinomycetota</taxon>
        <taxon>Actinomycetes</taxon>
        <taxon>Micrococcales</taxon>
        <taxon>Microbacteriaceae</taxon>
        <taxon>Diaminobutyricimonas</taxon>
    </lineage>
</organism>
<evidence type="ECO:0000259" key="1">
    <source>
        <dbReference type="Pfam" id="PF13223"/>
    </source>
</evidence>
<name>A0A2M9CJE3_9MICO</name>
<dbReference type="EMBL" id="PGFF01000001">
    <property type="protein sequence ID" value="PJJ71968.1"/>
    <property type="molecule type" value="Genomic_DNA"/>
</dbReference>
<comment type="caution">
    <text evidence="2">The sequence shown here is derived from an EMBL/GenBank/DDBJ whole genome shotgun (WGS) entry which is preliminary data.</text>
</comment>
<evidence type="ECO:0000313" key="3">
    <source>
        <dbReference type="Proteomes" id="UP000228758"/>
    </source>
</evidence>
<evidence type="ECO:0000313" key="2">
    <source>
        <dbReference type="EMBL" id="PJJ71968.1"/>
    </source>
</evidence>
<gene>
    <name evidence="2" type="ORF">CLV46_1527</name>
</gene>
<sequence>MAVLIDPPMWPAHGRLWSHLVTDSDLAELHEFAATAGIPRRAFDHDHYDVPEERHDELVALGAQAVSARELVLRLEASGLRVSQRRKRGL</sequence>
<dbReference type="Pfam" id="PF13223">
    <property type="entry name" value="DUF4031"/>
    <property type="match status" value="1"/>
</dbReference>
<accession>A0A2M9CJE3</accession>
<protein>
    <submittedName>
        <fullName evidence="2">Uncharacterized protein DUF4031</fullName>
    </submittedName>
</protein>
<dbReference type="Proteomes" id="UP000228758">
    <property type="component" value="Unassembled WGS sequence"/>
</dbReference>
<proteinExistence type="predicted"/>
<feature type="domain" description="DUF4031" evidence="1">
    <location>
        <begin position="3"/>
        <end position="77"/>
    </location>
</feature>
<dbReference type="RefSeq" id="WP_100364212.1">
    <property type="nucleotide sequence ID" value="NZ_PGFF01000001.1"/>
</dbReference>
<dbReference type="OrthoDB" id="9808993at2"/>